<keyword evidence="8" id="KW-1185">Reference proteome</keyword>
<organism evidence="7 8">
    <name type="scientific">Anaeromassilibacillus senegalensis</name>
    <dbReference type="NCBI Taxonomy" id="1673717"/>
    <lineage>
        <taxon>Bacteria</taxon>
        <taxon>Bacillati</taxon>
        <taxon>Bacillota</taxon>
        <taxon>Clostridia</taxon>
        <taxon>Eubacteriales</taxon>
        <taxon>Acutalibacteraceae</taxon>
        <taxon>Anaeromassilibacillus</taxon>
    </lineage>
</organism>
<dbReference type="InterPro" id="IPR038330">
    <property type="entry name" value="TspO/MBR-related_sf"/>
</dbReference>
<dbReference type="Proteomes" id="UP001298681">
    <property type="component" value="Unassembled WGS sequence"/>
</dbReference>
<evidence type="ECO:0000256" key="1">
    <source>
        <dbReference type="ARBA" id="ARBA00004141"/>
    </source>
</evidence>
<evidence type="ECO:0000256" key="3">
    <source>
        <dbReference type="ARBA" id="ARBA00022692"/>
    </source>
</evidence>
<evidence type="ECO:0000313" key="7">
    <source>
        <dbReference type="EMBL" id="MCG4611122.1"/>
    </source>
</evidence>
<dbReference type="Gene3D" id="1.20.1260.100">
    <property type="entry name" value="TspO/MBR protein"/>
    <property type="match status" value="1"/>
</dbReference>
<comment type="subcellular location">
    <subcellularLocation>
        <location evidence="1">Membrane</location>
        <topology evidence="1">Multi-pass membrane protein</topology>
    </subcellularLocation>
</comment>
<reference evidence="7 8" key="1">
    <citation type="submission" date="2022-01" db="EMBL/GenBank/DDBJ databases">
        <title>Collection of gut derived symbiotic bacterial strains cultured from healthy donors.</title>
        <authorList>
            <person name="Lin H."/>
            <person name="Kohout C."/>
            <person name="Waligurski E."/>
            <person name="Pamer E.G."/>
        </authorList>
    </citation>
    <scope>NUCLEOTIDE SEQUENCE [LARGE SCALE GENOMIC DNA]</scope>
    <source>
        <strain evidence="7 8">DFI.7.58</strain>
    </source>
</reference>
<dbReference type="Pfam" id="PF03073">
    <property type="entry name" value="TspO_MBR"/>
    <property type="match status" value="1"/>
</dbReference>
<dbReference type="EMBL" id="JAKNHQ010000011">
    <property type="protein sequence ID" value="MCG4611122.1"/>
    <property type="molecule type" value="Genomic_DNA"/>
</dbReference>
<evidence type="ECO:0000256" key="4">
    <source>
        <dbReference type="ARBA" id="ARBA00022989"/>
    </source>
</evidence>
<name>A0ABS9MLM1_9FIRM</name>
<feature type="transmembrane region" description="Helical" evidence="6">
    <location>
        <begin position="47"/>
        <end position="66"/>
    </location>
</feature>
<feature type="transmembrane region" description="Helical" evidence="6">
    <location>
        <begin position="78"/>
        <end position="96"/>
    </location>
</feature>
<dbReference type="PANTHER" id="PTHR10057">
    <property type="entry name" value="PERIPHERAL-TYPE BENZODIAZEPINE RECEPTOR"/>
    <property type="match status" value="1"/>
</dbReference>
<evidence type="ECO:0000256" key="6">
    <source>
        <dbReference type="SAM" id="Phobius"/>
    </source>
</evidence>
<gene>
    <name evidence="7" type="ORF">L0P57_09290</name>
</gene>
<accession>A0ABS9MLM1</accession>
<proteinExistence type="inferred from homology"/>
<evidence type="ECO:0000313" key="8">
    <source>
        <dbReference type="Proteomes" id="UP001298681"/>
    </source>
</evidence>
<comment type="similarity">
    <text evidence="2">Belongs to the TspO/BZRP family.</text>
</comment>
<dbReference type="InterPro" id="IPR004307">
    <property type="entry name" value="TspO_MBR"/>
</dbReference>
<keyword evidence="4 6" id="KW-1133">Transmembrane helix</keyword>
<protein>
    <submittedName>
        <fullName evidence="7">Tryptophan-rich sensory protein</fullName>
    </submittedName>
</protein>
<dbReference type="PANTHER" id="PTHR10057:SF0">
    <property type="entry name" value="TRANSLOCATOR PROTEIN"/>
    <property type="match status" value="1"/>
</dbReference>
<keyword evidence="5 6" id="KW-0472">Membrane</keyword>
<comment type="caution">
    <text evidence="7">The sequence shown here is derived from an EMBL/GenBank/DDBJ whole genome shotgun (WGS) entry which is preliminary data.</text>
</comment>
<feature type="transmembrane region" description="Helical" evidence="6">
    <location>
        <begin position="102"/>
        <end position="122"/>
    </location>
</feature>
<dbReference type="RefSeq" id="WP_087234716.1">
    <property type="nucleotide sequence ID" value="NZ_JAKNHQ010000011.1"/>
</dbReference>
<dbReference type="PIRSF" id="PIRSF005859">
    <property type="entry name" value="PBR"/>
    <property type="match status" value="1"/>
</dbReference>
<sequence length="154" mass="17645">MKIRWKPLLIQFAISLGVAGLSALSTMNSMELYQSLNRPPLSPPGWLFGVVWTILFVLMGLSAYLVWITDSEDKKPALRLYGIQLAVNFVWSILFFCLQAYWFAFLWLLLLWVLIIAMIIAFMKVSFPAAMLQIPYLLWVTFAGYLSLFVALLN</sequence>
<evidence type="ECO:0000256" key="5">
    <source>
        <dbReference type="ARBA" id="ARBA00023136"/>
    </source>
</evidence>
<dbReference type="CDD" id="cd15904">
    <property type="entry name" value="TSPO_MBR"/>
    <property type="match status" value="1"/>
</dbReference>
<keyword evidence="3 6" id="KW-0812">Transmembrane</keyword>
<evidence type="ECO:0000256" key="2">
    <source>
        <dbReference type="ARBA" id="ARBA00007524"/>
    </source>
</evidence>
<feature type="transmembrane region" description="Helical" evidence="6">
    <location>
        <begin position="134"/>
        <end position="153"/>
    </location>
</feature>